<dbReference type="GeneTree" id="ENSGT00940000160768"/>
<gene>
    <name evidence="6" type="primary">FAM83A</name>
</gene>
<keyword evidence="3" id="KW-0963">Cytoplasm</keyword>
<dbReference type="InterPro" id="IPR012461">
    <property type="entry name" value="SACK1"/>
</dbReference>
<dbReference type="PANTHER" id="PTHR16181:SF29">
    <property type="entry name" value="PROTEIN FAM83A-RELATED"/>
    <property type="match status" value="1"/>
</dbReference>
<proteinExistence type="inferred from homology"/>
<evidence type="ECO:0000256" key="2">
    <source>
        <dbReference type="ARBA" id="ARBA00006937"/>
    </source>
</evidence>
<feature type="compositionally biased region" description="Low complexity" evidence="4">
    <location>
        <begin position="398"/>
        <end position="410"/>
    </location>
</feature>
<feature type="compositionally biased region" description="Polar residues" evidence="4">
    <location>
        <begin position="349"/>
        <end position="364"/>
    </location>
</feature>
<keyword evidence="7" id="KW-1185">Reference proteome</keyword>
<sequence>MSPKPLGKVRRRLQAIKNPSVAPVTGDIDLSHNESIRLATDALLDQGLDTYWEVLAGDGEVDFLSREEKDYILANATDLSSGGLWETEEDDGRADSSHTAASQAKTETYCPAMSESEPPVLDHGWPVQEWSYHLQGRPGVEVYFQCDRAARMKDLVRELIQKATTVLAIVMDTFSDLEIFCDILEATMKRNVSVYLLLDHVDLQLFVKMCETLQISNNQLTRMTVRCVQGVTYCAKSGKKFTGQIKEKFMIVDCSKVLAGSYSFTWLSWLVHRNMAVLFKGSAVKPFDLEFRKLYASSKPIPAFNTATAPFGVHRPFIQTLDMFTTCPGGEVGPCAAHTDPGSPALQGQHYTSLSTPTAQPSYSSLHPAEVKAKSRFNTQLTNPNFNGQETTTVQLRQPNSQPTQPSTPQGSVNQLVSSGLPGHRFDWITQRHVANRPFVLQRSFVGWRSFDGNGTLNEGRSSGLVDRHPVLKTGQWFTVSQQLRWHHVPK</sequence>
<protein>
    <recommendedName>
        <fullName evidence="5">Scaffolding anchor of CK1 domain-containing protein</fullName>
    </recommendedName>
</protein>
<reference evidence="6" key="2">
    <citation type="submission" date="2020-02" db="EMBL/GenBank/DDBJ databases">
        <title>Esox lucius (northern pike) genome, fEsoLuc1, primary haplotype.</title>
        <authorList>
            <person name="Myers G."/>
            <person name="Karagic N."/>
            <person name="Meyer A."/>
            <person name="Pippel M."/>
            <person name="Reichard M."/>
            <person name="Winkler S."/>
            <person name="Tracey A."/>
            <person name="Sims Y."/>
            <person name="Howe K."/>
            <person name="Rhie A."/>
            <person name="Formenti G."/>
            <person name="Durbin R."/>
            <person name="Fedrigo O."/>
            <person name="Jarvis E.D."/>
        </authorList>
    </citation>
    <scope>NUCLEOTIDE SEQUENCE [LARGE SCALE GENOMIC DNA]</scope>
</reference>
<comment type="subcellular location">
    <subcellularLocation>
        <location evidence="1">Cytoplasm</location>
    </subcellularLocation>
</comment>
<dbReference type="GO" id="GO:0005737">
    <property type="term" value="C:cytoplasm"/>
    <property type="evidence" value="ECO:0007669"/>
    <property type="project" value="UniProtKB-SubCell"/>
</dbReference>
<dbReference type="SUPFAM" id="SSF56024">
    <property type="entry name" value="Phospholipase D/nuclease"/>
    <property type="match status" value="1"/>
</dbReference>
<dbReference type="GO" id="GO:0007173">
    <property type="term" value="P:epidermal growth factor receptor signaling pathway"/>
    <property type="evidence" value="ECO:0007669"/>
    <property type="project" value="TreeGrafter"/>
</dbReference>
<accession>A0A3P8Z644</accession>
<dbReference type="STRING" id="8010.ENSELUP00000024195"/>
<reference evidence="6" key="4">
    <citation type="submission" date="2025-09" db="UniProtKB">
        <authorList>
            <consortium name="Ensembl"/>
        </authorList>
    </citation>
    <scope>IDENTIFICATION</scope>
</reference>
<feature type="region of interest" description="Disordered" evidence="4">
    <location>
        <begin position="83"/>
        <end position="105"/>
    </location>
</feature>
<evidence type="ECO:0000256" key="4">
    <source>
        <dbReference type="SAM" id="MobiDB-lite"/>
    </source>
</evidence>
<dbReference type="Gene3D" id="3.30.870.10">
    <property type="entry name" value="Endonuclease Chain A"/>
    <property type="match status" value="1"/>
</dbReference>
<feature type="domain" description="Scaffolding anchor of CK1" evidence="5">
    <location>
        <begin position="28"/>
        <end position="300"/>
    </location>
</feature>
<evidence type="ECO:0000259" key="5">
    <source>
        <dbReference type="Pfam" id="PF07894"/>
    </source>
</evidence>
<dbReference type="Bgee" id="ENSELUG00000023006">
    <property type="expression patterns" value="Expressed in camera-type eye and 15 other cell types or tissues"/>
</dbReference>
<dbReference type="InterPro" id="IPR050944">
    <property type="entry name" value="FAM83"/>
</dbReference>
<name>A0A3P8Z644_ESOLU</name>
<dbReference type="AlphaFoldDB" id="A0A3P8Z644"/>
<dbReference type="PANTHER" id="PTHR16181">
    <property type="entry name" value="PROTEIN FAM83A-RELATED"/>
    <property type="match status" value="1"/>
</dbReference>
<dbReference type="Pfam" id="PF07894">
    <property type="entry name" value="SACK1"/>
    <property type="match status" value="1"/>
</dbReference>
<dbReference type="GO" id="GO:0019901">
    <property type="term" value="F:protein kinase binding"/>
    <property type="evidence" value="ECO:0007669"/>
    <property type="project" value="TreeGrafter"/>
</dbReference>
<reference evidence="7" key="1">
    <citation type="journal article" date="2014" name="PLoS ONE">
        <title>The genome and linkage map of the northern pike (Esox lucius): conserved synteny revealed between the salmonid sister group and the Neoteleostei.</title>
        <authorList>
            <person name="Rondeau E.B."/>
            <person name="Minkley D.R."/>
            <person name="Leong J.S."/>
            <person name="Messmer A.M."/>
            <person name="Jantzen J.R."/>
            <person name="von Schalburg K.R."/>
            <person name="Lemon C."/>
            <person name="Bird N.H."/>
            <person name="Koop B.F."/>
        </authorList>
    </citation>
    <scope>NUCLEOTIDE SEQUENCE</scope>
</reference>
<dbReference type="Proteomes" id="UP000265140">
    <property type="component" value="Chromosome 16"/>
</dbReference>
<evidence type="ECO:0000256" key="1">
    <source>
        <dbReference type="ARBA" id="ARBA00004496"/>
    </source>
</evidence>
<evidence type="ECO:0000313" key="6">
    <source>
        <dbReference type="Ensembl" id="ENSELUP00000024195.3"/>
    </source>
</evidence>
<feature type="region of interest" description="Disordered" evidence="4">
    <location>
        <begin position="340"/>
        <end position="364"/>
    </location>
</feature>
<reference evidence="6" key="3">
    <citation type="submission" date="2025-08" db="UniProtKB">
        <authorList>
            <consortium name="Ensembl"/>
        </authorList>
    </citation>
    <scope>IDENTIFICATION</scope>
</reference>
<dbReference type="InParanoid" id="A0A3P8Z644"/>
<evidence type="ECO:0000313" key="7">
    <source>
        <dbReference type="Proteomes" id="UP000265140"/>
    </source>
</evidence>
<organism evidence="6 7">
    <name type="scientific">Esox lucius</name>
    <name type="common">Northern pike</name>
    <dbReference type="NCBI Taxonomy" id="8010"/>
    <lineage>
        <taxon>Eukaryota</taxon>
        <taxon>Metazoa</taxon>
        <taxon>Chordata</taxon>
        <taxon>Craniata</taxon>
        <taxon>Vertebrata</taxon>
        <taxon>Euteleostomi</taxon>
        <taxon>Actinopterygii</taxon>
        <taxon>Neopterygii</taxon>
        <taxon>Teleostei</taxon>
        <taxon>Protacanthopterygii</taxon>
        <taxon>Esociformes</taxon>
        <taxon>Esocidae</taxon>
        <taxon>Esox</taxon>
    </lineage>
</organism>
<dbReference type="Ensembl" id="ENSELUT00000043021.3">
    <property type="protein sequence ID" value="ENSELUP00000024195.3"/>
    <property type="gene ID" value="ENSELUG00000023006.3"/>
</dbReference>
<comment type="similarity">
    <text evidence="2">Belongs to the FAM83 family.</text>
</comment>
<dbReference type="FunFam" id="3.30.870.10:FF:000004">
    <property type="entry name" value="protein FAM83H isoform X2"/>
    <property type="match status" value="1"/>
</dbReference>
<evidence type="ECO:0000256" key="3">
    <source>
        <dbReference type="ARBA" id="ARBA00022490"/>
    </source>
</evidence>
<feature type="region of interest" description="Disordered" evidence="4">
    <location>
        <begin position="394"/>
        <end position="413"/>
    </location>
</feature>